<comment type="catalytic activity">
    <reaction evidence="22">
        <text>[GlcNAc-(1-&gt;4)-Mur2Ac(oyl-L-Ala-gamma-D-Glu-L-Lys-D-Ala-D-Ala)](n)-di-trans,octa-cis-undecaprenyl diphosphate + beta-D-GlcNAc-(1-&gt;4)-Mur2Ac(oyl-L-Ala-gamma-D-Glu-L-Lys-D-Ala-D-Ala)-di-trans,octa-cis-undecaprenyl diphosphate = [GlcNAc-(1-&gt;4)-Mur2Ac(oyl-L-Ala-gamma-D-Glu-L-Lys-D-Ala-D-Ala)](n+1)-di-trans,octa-cis-undecaprenyl diphosphate + di-trans,octa-cis-undecaprenyl diphosphate + H(+)</text>
        <dbReference type="Rhea" id="RHEA:23708"/>
        <dbReference type="Rhea" id="RHEA-COMP:9602"/>
        <dbReference type="Rhea" id="RHEA-COMP:9603"/>
        <dbReference type="ChEBI" id="CHEBI:15378"/>
        <dbReference type="ChEBI" id="CHEBI:58405"/>
        <dbReference type="ChEBI" id="CHEBI:60033"/>
        <dbReference type="ChEBI" id="CHEBI:78435"/>
        <dbReference type="EC" id="2.4.99.28"/>
    </reaction>
</comment>
<evidence type="ECO:0000256" key="16">
    <source>
        <dbReference type="ARBA" id="ARBA00023136"/>
    </source>
</evidence>
<keyword evidence="4" id="KW-1003">Cell membrane</keyword>
<dbReference type="GO" id="GO:0008955">
    <property type="term" value="F:peptidoglycan glycosyltransferase activity"/>
    <property type="evidence" value="ECO:0007669"/>
    <property type="project" value="UniProtKB-EC"/>
</dbReference>
<dbReference type="Pfam" id="PF00912">
    <property type="entry name" value="Transgly"/>
    <property type="match status" value="1"/>
</dbReference>
<accession>A0A381SW73</accession>
<dbReference type="InterPro" id="IPR012340">
    <property type="entry name" value="NA-bd_OB-fold"/>
</dbReference>
<evidence type="ECO:0000256" key="17">
    <source>
        <dbReference type="ARBA" id="ARBA00023251"/>
    </source>
</evidence>
<evidence type="ECO:0000256" key="10">
    <source>
        <dbReference type="ARBA" id="ARBA00022692"/>
    </source>
</evidence>
<dbReference type="EC" id="2.4.99.28" evidence="21"/>
<dbReference type="GO" id="GO:0071555">
    <property type="term" value="P:cell wall organization"/>
    <property type="evidence" value="ECO:0007669"/>
    <property type="project" value="UniProtKB-KW"/>
</dbReference>
<dbReference type="FunFam" id="1.10.3810.10:FF:000001">
    <property type="entry name" value="Penicillin-binding protein 1A"/>
    <property type="match status" value="1"/>
</dbReference>
<evidence type="ECO:0000256" key="12">
    <source>
        <dbReference type="ARBA" id="ARBA00022960"/>
    </source>
</evidence>
<evidence type="ECO:0000256" key="14">
    <source>
        <dbReference type="ARBA" id="ARBA00022984"/>
    </source>
</evidence>
<dbReference type="GO" id="GO:0008360">
    <property type="term" value="P:regulation of cell shape"/>
    <property type="evidence" value="ECO:0007669"/>
    <property type="project" value="UniProtKB-KW"/>
</dbReference>
<comment type="catalytic activity">
    <reaction evidence="20">
        <text>Preferential cleavage: (Ac)2-L-Lys-D-Ala-|-D-Ala. Also transpeptidation of peptidyl-alanyl moieties that are N-acyl substituents of D-alanine.</text>
        <dbReference type="EC" id="3.4.16.4"/>
    </reaction>
</comment>
<evidence type="ECO:0000256" key="18">
    <source>
        <dbReference type="ARBA" id="ARBA00023268"/>
    </source>
</evidence>
<keyword evidence="7" id="KW-0645">Protease</keyword>
<evidence type="ECO:0000313" key="24">
    <source>
        <dbReference type="EMBL" id="SVA07588.1"/>
    </source>
</evidence>
<evidence type="ECO:0000256" key="11">
    <source>
        <dbReference type="ARBA" id="ARBA00022801"/>
    </source>
</evidence>
<evidence type="ECO:0000256" key="8">
    <source>
        <dbReference type="ARBA" id="ARBA00022676"/>
    </source>
</evidence>
<dbReference type="Gene3D" id="3.40.710.10">
    <property type="entry name" value="DD-peptidase/beta-lactamase superfamily"/>
    <property type="match status" value="2"/>
</dbReference>
<feature type="non-terminal residue" evidence="24">
    <location>
        <position position="1"/>
    </location>
</feature>
<keyword evidence="10" id="KW-0812">Transmembrane</keyword>
<name>A0A381SW73_9ZZZZ</name>
<dbReference type="EMBL" id="UINC01003586">
    <property type="protein sequence ID" value="SVA07588.1"/>
    <property type="molecule type" value="Genomic_DNA"/>
</dbReference>
<keyword evidence="5" id="KW-0997">Cell inner membrane</keyword>
<sequence length="611" mass="68143">VLFTFAGDLPQISALDDYAPKTITRVYARNGETIGEFATQRRVVIAYEDISPYLRDAIIAAEDAGFYSHVGLSISRLAITIMRDVVRGELAGASTLTQQLARNLFLTQEKTLTRKIKELLLSFQIEKRYTKTEILALYCNQILFGHGAYGVEAASRMYFNKSATDLKLEEAALLAGIIQAPARQSPFVNIERATQRRNYALTRMEDEEFISTEEAVTARAKPISVLDRRREKSIAPYFVEEVRQHLEANYGVEQLYEEGLAVHTSLNVELQMAANRAVTNGLHRLDKRRGFRKPTRNLAKEEIALDEFDHARWNQPIATGDRIPAIVTVADANHVVMRSGKYQGTIEREGFRWTRRQAANQLLEVGDLILVQVTSIDESRQTLTATLDQEPLAEGALLAIDNRTGQILAMVGGYNFERSKFNRTVQASRQLGSLFKAVLYATAIDRGYTPTSIIMDEPVSLSPGPDQPEYSPENYDKEFIGPVTLRYALEKSRNVPAVQVIADLGPQLVSDYATRFGFTSEIPSFLSIALGAGEATLLEITSAYSIFPNLGKRLEPYQILRITDRAGNLLEENRPMAHDSLPSDTAYIMTSLLRGVVERGTGQQAAGIPWP</sequence>
<organism evidence="24">
    <name type="scientific">marine metagenome</name>
    <dbReference type="NCBI Taxonomy" id="408172"/>
    <lineage>
        <taxon>unclassified sequences</taxon>
        <taxon>metagenomes</taxon>
        <taxon>ecological metagenomes</taxon>
    </lineage>
</organism>
<dbReference type="GO" id="GO:0009252">
    <property type="term" value="P:peptidoglycan biosynthetic process"/>
    <property type="evidence" value="ECO:0007669"/>
    <property type="project" value="UniProtKB-KW"/>
</dbReference>
<dbReference type="PANTHER" id="PTHR32282">
    <property type="entry name" value="BINDING PROTEIN TRANSPEPTIDASE, PUTATIVE-RELATED"/>
    <property type="match status" value="1"/>
</dbReference>
<evidence type="ECO:0000256" key="1">
    <source>
        <dbReference type="ARBA" id="ARBA00004249"/>
    </source>
</evidence>
<evidence type="ECO:0000256" key="2">
    <source>
        <dbReference type="ARBA" id="ARBA00012448"/>
    </source>
</evidence>
<dbReference type="InterPro" id="IPR012338">
    <property type="entry name" value="Beta-lactam/transpept-like"/>
</dbReference>
<dbReference type="InterPro" id="IPR023346">
    <property type="entry name" value="Lysozyme-like_dom_sf"/>
</dbReference>
<keyword evidence="15" id="KW-1133">Transmembrane helix</keyword>
<evidence type="ECO:0000256" key="9">
    <source>
        <dbReference type="ARBA" id="ARBA00022679"/>
    </source>
</evidence>
<proteinExistence type="predicted"/>
<evidence type="ECO:0000259" key="23">
    <source>
        <dbReference type="PROSITE" id="PS50126"/>
    </source>
</evidence>
<keyword evidence="9" id="KW-0808">Transferase</keyword>
<dbReference type="SUPFAM" id="SSF53955">
    <property type="entry name" value="Lysozyme-like"/>
    <property type="match status" value="1"/>
</dbReference>
<evidence type="ECO:0000256" key="13">
    <source>
        <dbReference type="ARBA" id="ARBA00022968"/>
    </source>
</evidence>
<dbReference type="InterPro" id="IPR003029">
    <property type="entry name" value="S1_domain"/>
</dbReference>
<evidence type="ECO:0000256" key="21">
    <source>
        <dbReference type="ARBA" id="ARBA00044770"/>
    </source>
</evidence>
<keyword evidence="18" id="KW-0511">Multifunctional enzyme</keyword>
<dbReference type="GO" id="GO:0003676">
    <property type="term" value="F:nucleic acid binding"/>
    <property type="evidence" value="ECO:0007669"/>
    <property type="project" value="InterPro"/>
</dbReference>
<protein>
    <recommendedName>
        <fullName evidence="3">Penicillin-binding protein 1A</fullName>
        <ecNumber evidence="21">2.4.99.28</ecNumber>
        <ecNumber evidence="2">3.4.16.4</ecNumber>
    </recommendedName>
</protein>
<evidence type="ECO:0000256" key="20">
    <source>
        <dbReference type="ARBA" id="ARBA00034000"/>
    </source>
</evidence>
<keyword evidence="14" id="KW-0573">Peptidoglycan synthesis</keyword>
<evidence type="ECO:0000256" key="6">
    <source>
        <dbReference type="ARBA" id="ARBA00022645"/>
    </source>
</evidence>
<dbReference type="InterPro" id="IPR001460">
    <property type="entry name" value="PCN-bd_Tpept"/>
</dbReference>
<dbReference type="Pfam" id="PF00905">
    <property type="entry name" value="Transpeptidase"/>
    <property type="match status" value="1"/>
</dbReference>
<dbReference type="GO" id="GO:0008658">
    <property type="term" value="F:penicillin binding"/>
    <property type="evidence" value="ECO:0007669"/>
    <property type="project" value="InterPro"/>
</dbReference>
<keyword evidence="17" id="KW-0046">Antibiotic resistance</keyword>
<keyword evidence="12" id="KW-0133">Cell shape</keyword>
<reference evidence="24" key="1">
    <citation type="submission" date="2018-05" db="EMBL/GenBank/DDBJ databases">
        <authorList>
            <person name="Lanie J.A."/>
            <person name="Ng W.-L."/>
            <person name="Kazmierczak K.M."/>
            <person name="Andrzejewski T.M."/>
            <person name="Davidsen T.M."/>
            <person name="Wayne K.J."/>
            <person name="Tettelin H."/>
            <person name="Glass J.I."/>
            <person name="Rusch D."/>
            <person name="Podicherti R."/>
            <person name="Tsui H.-C.T."/>
            <person name="Winkler M.E."/>
        </authorList>
    </citation>
    <scope>NUCLEOTIDE SEQUENCE</scope>
</reference>
<gene>
    <name evidence="24" type="ORF">METZ01_LOCUS60442</name>
</gene>
<dbReference type="GO" id="GO:0006508">
    <property type="term" value="P:proteolysis"/>
    <property type="evidence" value="ECO:0007669"/>
    <property type="project" value="UniProtKB-KW"/>
</dbReference>
<evidence type="ECO:0000256" key="7">
    <source>
        <dbReference type="ARBA" id="ARBA00022670"/>
    </source>
</evidence>
<evidence type="ECO:0000256" key="22">
    <source>
        <dbReference type="ARBA" id="ARBA00049902"/>
    </source>
</evidence>
<dbReference type="GO" id="GO:0009002">
    <property type="term" value="F:serine-type D-Ala-D-Ala carboxypeptidase activity"/>
    <property type="evidence" value="ECO:0007669"/>
    <property type="project" value="UniProtKB-EC"/>
</dbReference>
<dbReference type="GO" id="GO:0030288">
    <property type="term" value="C:outer membrane-bounded periplasmic space"/>
    <property type="evidence" value="ECO:0007669"/>
    <property type="project" value="TreeGrafter"/>
</dbReference>
<dbReference type="GO" id="GO:0005886">
    <property type="term" value="C:plasma membrane"/>
    <property type="evidence" value="ECO:0007669"/>
    <property type="project" value="UniProtKB-SubCell"/>
</dbReference>
<evidence type="ECO:0000256" key="5">
    <source>
        <dbReference type="ARBA" id="ARBA00022519"/>
    </source>
</evidence>
<keyword evidence="19" id="KW-0961">Cell wall biogenesis/degradation</keyword>
<dbReference type="PANTHER" id="PTHR32282:SF27">
    <property type="entry name" value="PENICILLIN-BINDING PROTEIN 1A"/>
    <property type="match status" value="1"/>
</dbReference>
<feature type="non-terminal residue" evidence="24">
    <location>
        <position position="611"/>
    </location>
</feature>
<dbReference type="InterPro" id="IPR050396">
    <property type="entry name" value="Glycosyltr_51/Transpeptidase"/>
</dbReference>
<dbReference type="SUPFAM" id="SSF50249">
    <property type="entry name" value="Nucleic acid-binding proteins"/>
    <property type="match status" value="1"/>
</dbReference>
<dbReference type="GO" id="GO:0046677">
    <property type="term" value="P:response to antibiotic"/>
    <property type="evidence" value="ECO:0007669"/>
    <property type="project" value="UniProtKB-KW"/>
</dbReference>
<dbReference type="InterPro" id="IPR036950">
    <property type="entry name" value="PBP_transglycosylase"/>
</dbReference>
<dbReference type="SUPFAM" id="SSF56601">
    <property type="entry name" value="beta-lactamase/transpeptidase-like"/>
    <property type="match status" value="1"/>
</dbReference>
<dbReference type="InterPro" id="IPR001264">
    <property type="entry name" value="Glyco_trans_51"/>
</dbReference>
<evidence type="ECO:0000256" key="4">
    <source>
        <dbReference type="ARBA" id="ARBA00022475"/>
    </source>
</evidence>
<evidence type="ECO:0000256" key="19">
    <source>
        <dbReference type="ARBA" id="ARBA00023316"/>
    </source>
</evidence>
<dbReference type="Gene3D" id="1.10.3810.10">
    <property type="entry name" value="Biosynthetic peptidoglycan transglycosylase-like"/>
    <property type="match status" value="1"/>
</dbReference>
<feature type="domain" description="S1 motif" evidence="23">
    <location>
        <begin position="320"/>
        <end position="388"/>
    </location>
</feature>
<evidence type="ECO:0000256" key="15">
    <source>
        <dbReference type="ARBA" id="ARBA00022989"/>
    </source>
</evidence>
<keyword evidence="8" id="KW-0328">Glycosyltransferase</keyword>
<keyword evidence="16" id="KW-0472">Membrane</keyword>
<keyword evidence="13" id="KW-0735">Signal-anchor</keyword>
<dbReference type="PROSITE" id="PS50126">
    <property type="entry name" value="S1"/>
    <property type="match status" value="1"/>
</dbReference>
<dbReference type="EC" id="3.4.16.4" evidence="2"/>
<keyword evidence="11" id="KW-0378">Hydrolase</keyword>
<evidence type="ECO:0000256" key="3">
    <source>
        <dbReference type="ARBA" id="ARBA00018638"/>
    </source>
</evidence>
<keyword evidence="6" id="KW-0121">Carboxypeptidase</keyword>
<dbReference type="AlphaFoldDB" id="A0A381SW73"/>
<dbReference type="Pfam" id="PF17092">
    <property type="entry name" value="PCB_OB"/>
    <property type="match status" value="1"/>
</dbReference>
<comment type="subcellular location">
    <subcellularLocation>
        <location evidence="1">Cell inner membrane</location>
        <topology evidence="1">Single-pass type II membrane protein</topology>
    </subcellularLocation>
</comment>
<dbReference type="InterPro" id="IPR031376">
    <property type="entry name" value="PCB_OB"/>
</dbReference>